<protein>
    <recommendedName>
        <fullName evidence="3">Tfp pilus assembly protein ATPase PilM-like protein</fullName>
    </recommendedName>
</protein>
<dbReference type="InterPro" id="IPR043129">
    <property type="entry name" value="ATPase_NBD"/>
</dbReference>
<evidence type="ECO:0000313" key="2">
    <source>
        <dbReference type="Proteomes" id="UP000185490"/>
    </source>
</evidence>
<evidence type="ECO:0000313" key="1">
    <source>
        <dbReference type="EMBL" id="APT74950.1"/>
    </source>
</evidence>
<sequence length="314" mass="36663">MIKELLGRRVIAVDFHSENDIYFGALEYFFGKSKVLFLKDWESTFEITVDDFVIVNIPWDYILNLKIDLPSVKNKKELEKLILLEISQSLGVQPNEFFFDYILNPNGKANVFIIKKEDFHAYFQVLSQRNIPEPDVVYPDFLKESLMFNKLPGYNIQFFINKNSSGILVFNNSELMEIRYSDFNLNNLSGILLDELGYTLYELEYLDDEDLINDGKTFITGIFNDLLSLIEREIFVTVNSMDEKIGIDSIQTIQIVTDSNILNEFIRERYTESSLLLNRFYFQDLSKILRNYRYLGVLGLLKRGGINFGKVELV</sequence>
<reference evidence="1 2" key="1">
    <citation type="submission" date="2014-02" db="EMBL/GenBank/DDBJ databases">
        <title>Diversity of Thermotogales isolates from hydrothermal vents.</title>
        <authorList>
            <person name="Haverkamp T.H.A."/>
            <person name="Lossouarn J."/>
            <person name="Geslin C."/>
            <person name="Nesbo C.L."/>
        </authorList>
    </citation>
    <scope>NUCLEOTIDE SEQUENCE [LARGE SCALE GENOMIC DNA]</scope>
    <source>
        <strain evidence="1 2">431</strain>
    </source>
</reference>
<dbReference type="RefSeq" id="WP_012057945.1">
    <property type="nucleotide sequence ID" value="NZ_CP007389.1"/>
</dbReference>
<keyword evidence="2" id="KW-1185">Reference proteome</keyword>
<gene>
    <name evidence="1" type="ORF">BW47_09205</name>
</gene>
<dbReference type="Proteomes" id="UP000185490">
    <property type="component" value="Chromosome"/>
</dbReference>
<proteinExistence type="predicted"/>
<dbReference type="SUPFAM" id="SSF53067">
    <property type="entry name" value="Actin-like ATPase domain"/>
    <property type="match status" value="1"/>
</dbReference>
<evidence type="ECO:0008006" key="3">
    <source>
        <dbReference type="Google" id="ProtNLM"/>
    </source>
</evidence>
<name>A0ABM6GGZ8_9BACT</name>
<dbReference type="EMBL" id="CP007389">
    <property type="protein sequence ID" value="APT74950.1"/>
    <property type="molecule type" value="Genomic_DNA"/>
</dbReference>
<accession>A0ABM6GGZ8</accession>
<organism evidence="1 2">
    <name type="scientific">Thermosipho melanesiensis</name>
    <dbReference type="NCBI Taxonomy" id="46541"/>
    <lineage>
        <taxon>Bacteria</taxon>
        <taxon>Thermotogati</taxon>
        <taxon>Thermotogota</taxon>
        <taxon>Thermotogae</taxon>
        <taxon>Thermotogales</taxon>
        <taxon>Fervidobacteriaceae</taxon>
        <taxon>Thermosipho</taxon>
    </lineage>
</organism>